<proteinExistence type="predicted"/>
<evidence type="ECO:0000313" key="1">
    <source>
        <dbReference type="EMBL" id="TFK39154.1"/>
    </source>
</evidence>
<dbReference type="OrthoDB" id="6511194at2759"/>
<reference evidence="1 2" key="1">
    <citation type="journal article" date="2019" name="Nat. Ecol. Evol.">
        <title>Megaphylogeny resolves global patterns of mushroom evolution.</title>
        <authorList>
            <person name="Varga T."/>
            <person name="Krizsan K."/>
            <person name="Foldi C."/>
            <person name="Dima B."/>
            <person name="Sanchez-Garcia M."/>
            <person name="Sanchez-Ramirez S."/>
            <person name="Szollosi G.J."/>
            <person name="Szarkandi J.G."/>
            <person name="Papp V."/>
            <person name="Albert L."/>
            <person name="Andreopoulos W."/>
            <person name="Angelini C."/>
            <person name="Antonin V."/>
            <person name="Barry K.W."/>
            <person name="Bougher N.L."/>
            <person name="Buchanan P."/>
            <person name="Buyck B."/>
            <person name="Bense V."/>
            <person name="Catcheside P."/>
            <person name="Chovatia M."/>
            <person name="Cooper J."/>
            <person name="Damon W."/>
            <person name="Desjardin D."/>
            <person name="Finy P."/>
            <person name="Geml J."/>
            <person name="Haridas S."/>
            <person name="Hughes K."/>
            <person name="Justo A."/>
            <person name="Karasinski D."/>
            <person name="Kautmanova I."/>
            <person name="Kiss B."/>
            <person name="Kocsube S."/>
            <person name="Kotiranta H."/>
            <person name="LaButti K.M."/>
            <person name="Lechner B.E."/>
            <person name="Liimatainen K."/>
            <person name="Lipzen A."/>
            <person name="Lukacs Z."/>
            <person name="Mihaltcheva S."/>
            <person name="Morgado L.N."/>
            <person name="Niskanen T."/>
            <person name="Noordeloos M.E."/>
            <person name="Ohm R.A."/>
            <person name="Ortiz-Santana B."/>
            <person name="Ovrebo C."/>
            <person name="Racz N."/>
            <person name="Riley R."/>
            <person name="Savchenko A."/>
            <person name="Shiryaev A."/>
            <person name="Soop K."/>
            <person name="Spirin V."/>
            <person name="Szebenyi C."/>
            <person name="Tomsovsky M."/>
            <person name="Tulloss R.E."/>
            <person name="Uehling J."/>
            <person name="Grigoriev I.V."/>
            <person name="Vagvolgyi C."/>
            <person name="Papp T."/>
            <person name="Martin F.M."/>
            <person name="Miettinen O."/>
            <person name="Hibbett D.S."/>
            <person name="Nagy L.G."/>
        </authorList>
    </citation>
    <scope>NUCLEOTIDE SEQUENCE [LARGE SCALE GENOMIC DNA]</scope>
    <source>
        <strain evidence="1 2">CBS 166.37</strain>
    </source>
</reference>
<dbReference type="Proteomes" id="UP000308652">
    <property type="component" value="Unassembled WGS sequence"/>
</dbReference>
<dbReference type="PANTHER" id="PTHR35871:SF1">
    <property type="entry name" value="CXC1-LIKE CYSTEINE CLUSTER ASSOCIATED WITH KDZ TRANSPOSASES DOMAIN-CONTAINING PROTEIN"/>
    <property type="match status" value="1"/>
</dbReference>
<name>A0A5C3M196_9AGAR</name>
<organism evidence="1 2">
    <name type="scientific">Crucibulum laeve</name>
    <dbReference type="NCBI Taxonomy" id="68775"/>
    <lineage>
        <taxon>Eukaryota</taxon>
        <taxon>Fungi</taxon>
        <taxon>Dikarya</taxon>
        <taxon>Basidiomycota</taxon>
        <taxon>Agaricomycotina</taxon>
        <taxon>Agaricomycetes</taxon>
        <taxon>Agaricomycetidae</taxon>
        <taxon>Agaricales</taxon>
        <taxon>Agaricineae</taxon>
        <taxon>Nidulariaceae</taxon>
        <taxon>Crucibulum</taxon>
    </lineage>
</organism>
<dbReference type="EMBL" id="ML213600">
    <property type="protein sequence ID" value="TFK39154.1"/>
    <property type="molecule type" value="Genomic_DNA"/>
</dbReference>
<evidence type="ECO:0000313" key="2">
    <source>
        <dbReference type="Proteomes" id="UP000308652"/>
    </source>
</evidence>
<accession>A0A5C3M196</accession>
<dbReference type="PANTHER" id="PTHR35871">
    <property type="entry name" value="EXPRESSED PROTEIN"/>
    <property type="match status" value="1"/>
</dbReference>
<protein>
    <submittedName>
        <fullName evidence="1">Uncharacterized protein</fullName>
    </submittedName>
</protein>
<sequence length="313" mass="35759">MLNQKELEKKGFCSVIDWFGPAKKNDSPIQEQQMVPQIELQIEPELEYVPSDENLEENHAIPNDEIENSVLDGDQMLTPAQQVEAMLQNLHKGRIPLHDYSLESTSDLALNQLHYKNFPALQKAAAELKVKSADKTLDIFFRACIMAMCGTLSLYLDSELMYTWCEASLIVSKSQGSIHFTTMVNCAQQFLKMRTSPRLSSFTCRVLQRTATFAQDIVDYIASPKMQKKLEEGSIKKELISLRTAQCWLNTMGWQYGKKKNGMYIDGHEQEDVVAYRNAFIEWFKAYEKRMVKYDNDGNISSIPEGFPVPTGQ</sequence>
<gene>
    <name evidence="1" type="ORF">BDQ12DRAFT_722537</name>
</gene>
<keyword evidence="2" id="KW-1185">Reference proteome</keyword>
<dbReference type="AlphaFoldDB" id="A0A5C3M196"/>